<reference evidence="2 3" key="1">
    <citation type="submission" date="2020-08" db="EMBL/GenBank/DDBJ databases">
        <title>Genomic Encyclopedia of Type Strains, Phase IV (KMG-V): Genome sequencing to study the core and pangenomes of soil and plant-associated prokaryotes.</title>
        <authorList>
            <person name="Whitman W."/>
        </authorList>
    </citation>
    <scope>NUCLEOTIDE SEQUENCE [LARGE SCALE GENOMIC DNA]</scope>
    <source>
        <strain evidence="2 3">SEMIA 414</strain>
    </source>
</reference>
<organism evidence="2 3">
    <name type="scientific">Rhizobium esperanzae</name>
    <dbReference type="NCBI Taxonomy" id="1967781"/>
    <lineage>
        <taxon>Bacteria</taxon>
        <taxon>Pseudomonadati</taxon>
        <taxon>Pseudomonadota</taxon>
        <taxon>Alphaproteobacteria</taxon>
        <taxon>Hyphomicrobiales</taxon>
        <taxon>Rhizobiaceae</taxon>
        <taxon>Rhizobium/Agrobacterium group</taxon>
        <taxon>Rhizobium</taxon>
    </lineage>
</organism>
<evidence type="ECO:0000313" key="3">
    <source>
        <dbReference type="Proteomes" id="UP000533724"/>
    </source>
</evidence>
<name>A0A7W6UT53_9HYPH</name>
<evidence type="ECO:0000313" key="2">
    <source>
        <dbReference type="EMBL" id="MBB4443890.1"/>
    </source>
</evidence>
<comment type="caution">
    <text evidence="2">The sequence shown here is derived from an EMBL/GenBank/DDBJ whole genome shotgun (WGS) entry which is preliminary data.</text>
</comment>
<dbReference type="Proteomes" id="UP000533724">
    <property type="component" value="Unassembled WGS sequence"/>
</dbReference>
<proteinExistence type="predicted"/>
<dbReference type="AlphaFoldDB" id="A0A7W6UT53"/>
<feature type="region of interest" description="Disordered" evidence="1">
    <location>
        <begin position="65"/>
        <end position="84"/>
    </location>
</feature>
<sequence length="1084" mass="122519">MSRFPTPSEMMRVRRPYLYSDSECTDAYRLSESELSHHLDTLTDRNQHKDFEIFCRKLSERELCPNLRPQTGPEGGGDGKVDTETYPVDQRISERWYVGDGKSGAERWGFAFSAKKAWSDKVRSDVKGIVGTERGYDRIIFFTNRPARQRDRLRMEDVLHQEHGVKVTILDREWIIDRIFSHGHKDLAYEHLKAGEHQPDNIKLGPRDFKRQQALNELEAGLKKLGSSAQEQTQAVSDTFEAARLSRELERPRFETEGRFKRAIDHAKKYGASYQHLRAVYEHAWTAFWWFDDIETIQDKYEQVEAIAFASGHAVHISKVCNLHQLLVGRVLQGHETPEELSFADRSKRLKEKLLELAADEIRPNNALHAETLLVFHRMSEMSLSGERENLDEIWQALCGIIDRAEGLAEFPADLLETMVEAIGGSAPDSKAFDTLVEKLAEFMAERSKEIKAGSLYLQQGERKLAAEKPVDGIRWLGRAVIHLSKDESREDQGKALYCLAVGYRGAGLRWAARAAALASIIQYFALSETEGDLRVETIPALNLFAMLSLQLGHIMDVLSAIRFLQAIGSNAPLDDESGERLKNQIRQFDQLLACLLIIQPPEEIRRLESLPDVLDGLTLFSARVALLYRLGHIDELKADGSIPEETDDHEIHEMMTFLASQPACGSLPNKVVLFDEAFSGVRTKILGVEIRIEASNTLEGVLQAETYAAAFEGFAATLLNAGAFPHTEKFRVRIRQLDNIQEASVAEDDDFMMEVCVPADWRLAEIGNIGKYNKHLIFSCIHALANVAMLRDAAETIEELVRTENVFERATLFCRAGISRNRVFGTHAGRISDWGDYIIQKFPMAPDAPARPAAIELPAPEGDVEEEVPQVFGEIRSHSDVVVRAIINPRLWDAAEWKGMMYGVTVPGHPPFLGLMFANASKGEAIFKDWHARFGREDSQDEIHISVIKGIDRQNPFHYRGHITQDFDTLSGEPGKVFVNTSRMNTMTVDNHRNLEMFFEHMKACGAYFLVPAVFGESGLPELRMELAILKQKFQVREAWQIGPHDVDMVAVRSDDDVIIPEGETAPPVHELAKFREKLRRKG</sequence>
<protein>
    <submittedName>
        <fullName evidence="2">Uncharacterized protein</fullName>
    </submittedName>
</protein>
<gene>
    <name evidence="2" type="ORF">GGE15_007201</name>
</gene>
<dbReference type="RefSeq" id="WP_184502170.1">
    <property type="nucleotide sequence ID" value="NZ_JACIHI010000030.1"/>
</dbReference>
<evidence type="ECO:0000256" key="1">
    <source>
        <dbReference type="SAM" id="MobiDB-lite"/>
    </source>
</evidence>
<dbReference type="EMBL" id="JACIHI010000030">
    <property type="protein sequence ID" value="MBB4443890.1"/>
    <property type="molecule type" value="Genomic_DNA"/>
</dbReference>
<accession>A0A7W6UT53</accession>